<sequence>YNVTLWPGGFFNIPDGETISRIEYIFTNEDGTVSISQSDDSRDNEGEEVEEGIKEPFVFEFQCE</sequence>
<proteinExistence type="predicted"/>
<name>A0A642C0R1_BACOV</name>
<feature type="non-terminal residue" evidence="1">
    <location>
        <position position="1"/>
    </location>
</feature>
<reference evidence="1" key="1">
    <citation type="journal article" date="2019" name="Nat. Med.">
        <title>A library of human gut bacterial isolates paired with longitudinal multiomics data enables mechanistic microbiome research.</title>
        <authorList>
            <person name="Poyet M."/>
            <person name="Groussin M."/>
            <person name="Gibbons S.M."/>
            <person name="Avila-Pacheco J."/>
            <person name="Jiang X."/>
            <person name="Kearney S.M."/>
            <person name="Perrotta A.R."/>
            <person name="Berdy B."/>
            <person name="Zhao S."/>
            <person name="Lieberman T.D."/>
            <person name="Swanson P.K."/>
            <person name="Smith M."/>
            <person name="Roesemann S."/>
            <person name="Alexander J.E."/>
            <person name="Rich S.A."/>
            <person name="Livny J."/>
            <person name="Vlamakis H."/>
            <person name="Clish C."/>
            <person name="Bullock K."/>
            <person name="Deik A."/>
            <person name="Scott J."/>
            <person name="Pierce K.A."/>
            <person name="Xavier R.J."/>
            <person name="Alm E.J."/>
        </authorList>
    </citation>
    <scope>NUCLEOTIDE SEQUENCE</scope>
    <source>
        <strain evidence="1">BIOML-A13</strain>
    </source>
</reference>
<dbReference type="AlphaFoldDB" id="A0A642C0R1"/>
<organism evidence="1">
    <name type="scientific">Bacteroides ovatus</name>
    <dbReference type="NCBI Taxonomy" id="28116"/>
    <lineage>
        <taxon>Bacteria</taxon>
        <taxon>Pseudomonadati</taxon>
        <taxon>Bacteroidota</taxon>
        <taxon>Bacteroidia</taxon>
        <taxon>Bacteroidales</taxon>
        <taxon>Bacteroidaceae</taxon>
        <taxon>Bacteroides</taxon>
    </lineage>
</organism>
<accession>A0A642C0R1</accession>
<comment type="caution">
    <text evidence="1">The sequence shown here is derived from an EMBL/GenBank/DDBJ whole genome shotgun (WGS) entry which is preliminary data.</text>
</comment>
<evidence type="ECO:0000313" key="1">
    <source>
        <dbReference type="EMBL" id="KAA4631856.1"/>
    </source>
</evidence>
<gene>
    <name evidence="1" type="ORF">F3B51_29485</name>
</gene>
<protein>
    <submittedName>
        <fullName evidence="1">DUF4961 domain-containing protein</fullName>
    </submittedName>
</protein>
<dbReference type="Pfam" id="PF16328">
    <property type="entry name" value="DUF4961"/>
    <property type="match status" value="1"/>
</dbReference>
<dbReference type="InterPro" id="IPR032522">
    <property type="entry name" value="DUF4961"/>
</dbReference>
<dbReference type="EMBL" id="VWFN01000294">
    <property type="protein sequence ID" value="KAA4631856.1"/>
    <property type="molecule type" value="Genomic_DNA"/>
</dbReference>